<dbReference type="EMBL" id="SNRW01007425">
    <property type="protein sequence ID" value="KAA6381263.1"/>
    <property type="molecule type" value="Genomic_DNA"/>
</dbReference>
<organism evidence="2 3">
    <name type="scientific">Streblomastix strix</name>
    <dbReference type="NCBI Taxonomy" id="222440"/>
    <lineage>
        <taxon>Eukaryota</taxon>
        <taxon>Metamonada</taxon>
        <taxon>Preaxostyla</taxon>
        <taxon>Oxymonadida</taxon>
        <taxon>Streblomastigidae</taxon>
        <taxon>Streblomastix</taxon>
    </lineage>
</organism>
<accession>A0A5J4VFP8</accession>
<gene>
    <name evidence="2" type="ORF">EZS28_023211</name>
</gene>
<feature type="region of interest" description="Disordered" evidence="1">
    <location>
        <begin position="1"/>
        <end position="24"/>
    </location>
</feature>
<reference evidence="2 3" key="1">
    <citation type="submission" date="2019-03" db="EMBL/GenBank/DDBJ databases">
        <title>Single cell metagenomics reveals metabolic interactions within the superorganism composed of flagellate Streblomastix strix and complex community of Bacteroidetes bacteria on its surface.</title>
        <authorList>
            <person name="Treitli S.C."/>
            <person name="Kolisko M."/>
            <person name="Husnik F."/>
            <person name="Keeling P."/>
            <person name="Hampl V."/>
        </authorList>
    </citation>
    <scope>NUCLEOTIDE SEQUENCE [LARGE SCALE GENOMIC DNA]</scope>
    <source>
        <strain evidence="2">ST1C</strain>
    </source>
</reference>
<evidence type="ECO:0000313" key="3">
    <source>
        <dbReference type="Proteomes" id="UP000324800"/>
    </source>
</evidence>
<sequence length="86" mass="10181">MMRQVRYSTSLSEDATLQPSKSKHPHYDAIQEVNGVDMIYELFQQNISKYCLDRAGLTIGHLFRFREIAYQNMRFEIIDHLTSLLR</sequence>
<dbReference type="Proteomes" id="UP000324800">
    <property type="component" value="Unassembled WGS sequence"/>
</dbReference>
<name>A0A5J4VFP8_9EUKA</name>
<protein>
    <submittedName>
        <fullName evidence="2">Uncharacterized protein</fullName>
    </submittedName>
</protein>
<dbReference type="AlphaFoldDB" id="A0A5J4VFP8"/>
<evidence type="ECO:0000313" key="2">
    <source>
        <dbReference type="EMBL" id="KAA6381263.1"/>
    </source>
</evidence>
<proteinExistence type="predicted"/>
<evidence type="ECO:0000256" key="1">
    <source>
        <dbReference type="SAM" id="MobiDB-lite"/>
    </source>
</evidence>
<feature type="compositionally biased region" description="Polar residues" evidence="1">
    <location>
        <begin position="1"/>
        <end position="20"/>
    </location>
</feature>
<comment type="caution">
    <text evidence="2">The sequence shown here is derived from an EMBL/GenBank/DDBJ whole genome shotgun (WGS) entry which is preliminary data.</text>
</comment>